<keyword evidence="1" id="KW-0175">Coiled coil</keyword>
<sequence length="158" mass="17699">MGMIVLVVLATCIVGNFATIFDSSNLLLKIMSRLEILERKSEKCDVLLQENELLKKLISELTTKVHNLEECKGYRNEEEIKNFQKLSSKVNASQSSKGSVGNENLMQIMPMTEAKQSDGTKDNVMVVSHINKRIVNPSPDQIAFYAYMSTNTQANLPT</sequence>
<accession>A0A8B8BYQ6</accession>
<dbReference type="AlphaFoldDB" id="A0A8B8BYQ6"/>
<keyword evidence="2" id="KW-1185">Reference proteome</keyword>
<proteinExistence type="predicted"/>
<name>A0A8B8BYQ6_CRAVI</name>
<dbReference type="GeneID" id="111114443"/>
<dbReference type="Proteomes" id="UP000694844">
    <property type="component" value="Chromosome 9"/>
</dbReference>
<evidence type="ECO:0000256" key="1">
    <source>
        <dbReference type="SAM" id="Coils"/>
    </source>
</evidence>
<protein>
    <submittedName>
        <fullName evidence="3">Uncharacterized protein LOC111114443</fullName>
    </submittedName>
</protein>
<evidence type="ECO:0000313" key="3">
    <source>
        <dbReference type="RefSeq" id="XP_022308440.1"/>
    </source>
</evidence>
<organism evidence="2 3">
    <name type="scientific">Crassostrea virginica</name>
    <name type="common">Eastern oyster</name>
    <dbReference type="NCBI Taxonomy" id="6565"/>
    <lineage>
        <taxon>Eukaryota</taxon>
        <taxon>Metazoa</taxon>
        <taxon>Spiralia</taxon>
        <taxon>Lophotrochozoa</taxon>
        <taxon>Mollusca</taxon>
        <taxon>Bivalvia</taxon>
        <taxon>Autobranchia</taxon>
        <taxon>Pteriomorphia</taxon>
        <taxon>Ostreida</taxon>
        <taxon>Ostreoidea</taxon>
        <taxon>Ostreidae</taxon>
        <taxon>Crassostrea</taxon>
    </lineage>
</organism>
<reference evidence="3" key="1">
    <citation type="submission" date="2025-08" db="UniProtKB">
        <authorList>
            <consortium name="RefSeq"/>
        </authorList>
    </citation>
    <scope>IDENTIFICATION</scope>
    <source>
        <tissue evidence="3">Whole sample</tissue>
    </source>
</reference>
<gene>
    <name evidence="3" type="primary">LOC111114443</name>
</gene>
<dbReference type="KEGG" id="cvn:111114443"/>
<feature type="coiled-coil region" evidence="1">
    <location>
        <begin position="37"/>
        <end position="64"/>
    </location>
</feature>
<dbReference type="RefSeq" id="XP_022308440.1">
    <property type="nucleotide sequence ID" value="XM_022452732.1"/>
</dbReference>
<evidence type="ECO:0000313" key="2">
    <source>
        <dbReference type="Proteomes" id="UP000694844"/>
    </source>
</evidence>